<sequence length="88" mass="9360">MKSIRLVRYRSLHKIGTVPSNDTGSALHGKFALAVPTQRNENVISISAICTATLPEALILAPSIPYLAFILMTIHSSDPLCKATQAGG</sequence>
<reference evidence="1 2" key="1">
    <citation type="submission" date="2014-04" db="EMBL/GenBank/DDBJ databases">
        <title>Evolutionary Origins and Diversification of the Mycorrhizal Mutualists.</title>
        <authorList>
            <consortium name="DOE Joint Genome Institute"/>
            <consortium name="Mycorrhizal Genomics Consortium"/>
            <person name="Kohler A."/>
            <person name="Kuo A."/>
            <person name="Nagy L.G."/>
            <person name="Floudas D."/>
            <person name="Copeland A."/>
            <person name="Barry K.W."/>
            <person name="Cichocki N."/>
            <person name="Veneault-Fourrey C."/>
            <person name="LaButti K."/>
            <person name="Lindquist E.A."/>
            <person name="Lipzen A."/>
            <person name="Lundell T."/>
            <person name="Morin E."/>
            <person name="Murat C."/>
            <person name="Riley R."/>
            <person name="Ohm R."/>
            <person name="Sun H."/>
            <person name="Tunlid A."/>
            <person name="Henrissat B."/>
            <person name="Grigoriev I.V."/>
            <person name="Hibbett D.S."/>
            <person name="Martin F."/>
        </authorList>
    </citation>
    <scope>NUCLEOTIDE SEQUENCE [LARGE SCALE GENOMIC DNA]</scope>
    <source>
        <strain evidence="1 2">Koide BX008</strain>
    </source>
</reference>
<dbReference type="AlphaFoldDB" id="A0A0C2WQA1"/>
<gene>
    <name evidence="1" type="ORF">M378DRAFT_170080</name>
</gene>
<dbReference type="Proteomes" id="UP000054549">
    <property type="component" value="Unassembled WGS sequence"/>
</dbReference>
<dbReference type="HOGENOM" id="CLU_2468558_0_0_1"/>
<organism evidence="1 2">
    <name type="scientific">Amanita muscaria (strain Koide BX008)</name>
    <dbReference type="NCBI Taxonomy" id="946122"/>
    <lineage>
        <taxon>Eukaryota</taxon>
        <taxon>Fungi</taxon>
        <taxon>Dikarya</taxon>
        <taxon>Basidiomycota</taxon>
        <taxon>Agaricomycotina</taxon>
        <taxon>Agaricomycetes</taxon>
        <taxon>Agaricomycetidae</taxon>
        <taxon>Agaricales</taxon>
        <taxon>Pluteineae</taxon>
        <taxon>Amanitaceae</taxon>
        <taxon>Amanita</taxon>
    </lineage>
</organism>
<dbReference type="InParanoid" id="A0A0C2WQA1"/>
<evidence type="ECO:0000313" key="2">
    <source>
        <dbReference type="Proteomes" id="UP000054549"/>
    </source>
</evidence>
<name>A0A0C2WQA1_AMAMK</name>
<proteinExistence type="predicted"/>
<evidence type="ECO:0000313" key="1">
    <source>
        <dbReference type="EMBL" id="KIL58891.1"/>
    </source>
</evidence>
<protein>
    <submittedName>
        <fullName evidence="1">Uncharacterized protein</fullName>
    </submittedName>
</protein>
<accession>A0A0C2WQA1</accession>
<dbReference type="EMBL" id="KN818327">
    <property type="protein sequence ID" value="KIL58891.1"/>
    <property type="molecule type" value="Genomic_DNA"/>
</dbReference>
<keyword evidence="2" id="KW-1185">Reference proteome</keyword>